<reference evidence="4" key="1">
    <citation type="submission" date="2017-05" db="EMBL/GenBank/DDBJ databases">
        <authorList>
            <person name="Rodrigo-Torres L."/>
            <person name="Arahal R. D."/>
            <person name="Lucena T."/>
        </authorList>
    </citation>
    <scope>NUCLEOTIDE SEQUENCE [LARGE SCALE GENOMIC DNA]</scope>
    <source>
        <strain evidence="4">CECT 8489</strain>
    </source>
</reference>
<sequence>MNKMNNLFAAAVSAAIMLPAADSASAGSTNPSENTTNLEFAEVLRIRLPYGLCEFETVVPGYVVDKLSARGDWNTLVIYMLKNCPALGLPLADTTTASISQTVADDSGDGSSSASDTQSGPDGSSDDTLGTGGTDGTDDDDGDNGHGNDADGHDDSNPGKKAE</sequence>
<feature type="compositionally biased region" description="Low complexity" evidence="1">
    <location>
        <begin position="109"/>
        <end position="129"/>
    </location>
</feature>
<feature type="compositionally biased region" description="Basic and acidic residues" evidence="1">
    <location>
        <begin position="143"/>
        <end position="163"/>
    </location>
</feature>
<feature type="signal peptide" evidence="2">
    <location>
        <begin position="1"/>
        <end position="26"/>
    </location>
</feature>
<evidence type="ECO:0000256" key="2">
    <source>
        <dbReference type="SAM" id="SignalP"/>
    </source>
</evidence>
<accession>A0A238J6B8</accession>
<protein>
    <submittedName>
        <fullName evidence="3">Uncharacterized protein</fullName>
    </submittedName>
</protein>
<dbReference type="RefSeq" id="WP_093975687.1">
    <property type="nucleotide sequence ID" value="NZ_FXXQ01000017.1"/>
</dbReference>
<keyword evidence="4" id="KW-1185">Reference proteome</keyword>
<evidence type="ECO:0000313" key="4">
    <source>
        <dbReference type="Proteomes" id="UP000201838"/>
    </source>
</evidence>
<dbReference type="Proteomes" id="UP000201838">
    <property type="component" value="Unassembled WGS sequence"/>
</dbReference>
<name>A0A238J6B8_9RHOB</name>
<feature type="chain" id="PRO_5012330792" evidence="2">
    <location>
        <begin position="27"/>
        <end position="163"/>
    </location>
</feature>
<gene>
    <name evidence="3" type="ORF">BOA8489_03643</name>
</gene>
<evidence type="ECO:0000313" key="3">
    <source>
        <dbReference type="EMBL" id="SMX25500.1"/>
    </source>
</evidence>
<evidence type="ECO:0000256" key="1">
    <source>
        <dbReference type="SAM" id="MobiDB-lite"/>
    </source>
</evidence>
<dbReference type="EMBL" id="FXXQ01000017">
    <property type="protein sequence ID" value="SMX25500.1"/>
    <property type="molecule type" value="Genomic_DNA"/>
</dbReference>
<dbReference type="OrthoDB" id="1363094at28211"/>
<proteinExistence type="predicted"/>
<organism evidence="3 4">
    <name type="scientific">Boseongicola aestuarii</name>
    <dbReference type="NCBI Taxonomy" id="1470561"/>
    <lineage>
        <taxon>Bacteria</taxon>
        <taxon>Pseudomonadati</taxon>
        <taxon>Pseudomonadota</taxon>
        <taxon>Alphaproteobacteria</taxon>
        <taxon>Rhodobacterales</taxon>
        <taxon>Paracoccaceae</taxon>
        <taxon>Boseongicola</taxon>
    </lineage>
</organism>
<dbReference type="AlphaFoldDB" id="A0A238J6B8"/>
<keyword evidence="2" id="KW-0732">Signal</keyword>
<feature type="region of interest" description="Disordered" evidence="1">
    <location>
        <begin position="100"/>
        <end position="163"/>
    </location>
</feature>